<comment type="caution">
    <text evidence="3">The sequence shown here is derived from an EMBL/GenBank/DDBJ whole genome shotgun (WGS) entry which is preliminary data.</text>
</comment>
<dbReference type="Pfam" id="PF09723">
    <property type="entry name" value="Zn_ribbon_8"/>
    <property type="match status" value="1"/>
</dbReference>
<evidence type="ECO:0000256" key="1">
    <source>
        <dbReference type="SAM" id="MobiDB-lite"/>
    </source>
</evidence>
<name>A0A2G6KCY1_9BACT</name>
<reference evidence="3 4" key="1">
    <citation type="submission" date="2017-10" db="EMBL/GenBank/DDBJ databases">
        <title>Novel microbial diversity and functional potential in the marine mammal oral microbiome.</title>
        <authorList>
            <person name="Dudek N.K."/>
            <person name="Sun C.L."/>
            <person name="Burstein D."/>
            <person name="Kantor R.S."/>
            <person name="Aliaga Goltsman D.S."/>
            <person name="Bik E.M."/>
            <person name="Thomas B.C."/>
            <person name="Banfield J.F."/>
            <person name="Relman D.A."/>
        </authorList>
    </citation>
    <scope>NUCLEOTIDE SEQUENCE [LARGE SCALE GENOMIC DNA]</scope>
    <source>
        <strain evidence="3">DOLJORAL78_47_16</strain>
    </source>
</reference>
<evidence type="ECO:0000259" key="2">
    <source>
        <dbReference type="SMART" id="SM00834"/>
    </source>
</evidence>
<feature type="compositionally biased region" description="Basic and acidic residues" evidence="1">
    <location>
        <begin position="68"/>
        <end position="90"/>
    </location>
</feature>
<dbReference type="SMART" id="SM00834">
    <property type="entry name" value="CxxC_CXXC_SSSS"/>
    <property type="match status" value="1"/>
</dbReference>
<organism evidence="3 4">
    <name type="scientific">candidate division KSB3 bacterium</name>
    <dbReference type="NCBI Taxonomy" id="2044937"/>
    <lineage>
        <taxon>Bacteria</taxon>
        <taxon>candidate division KSB3</taxon>
    </lineage>
</organism>
<dbReference type="InterPro" id="IPR013429">
    <property type="entry name" value="Regulatory_FmdB_Zinc_ribbon"/>
</dbReference>
<dbReference type="AlphaFoldDB" id="A0A2G6KCY1"/>
<sequence length="90" mass="10038">MPTYEYQCTSCGHLFELFQMMTDEPIKLCPECQHEVRRLLGKGAGFIMKGGGSHPTASCCGQSHNQSHNHEGGQRCCGREERCDRPPCHA</sequence>
<proteinExistence type="predicted"/>
<dbReference type="EMBL" id="PDSK01000097">
    <property type="protein sequence ID" value="PIE33544.1"/>
    <property type="molecule type" value="Genomic_DNA"/>
</dbReference>
<dbReference type="PANTHER" id="PTHR34404">
    <property type="entry name" value="REGULATORY PROTEIN, FMDB FAMILY"/>
    <property type="match status" value="1"/>
</dbReference>
<feature type="region of interest" description="Disordered" evidence="1">
    <location>
        <begin position="61"/>
        <end position="90"/>
    </location>
</feature>
<evidence type="ECO:0000313" key="4">
    <source>
        <dbReference type="Proteomes" id="UP000230821"/>
    </source>
</evidence>
<dbReference type="NCBIfam" id="TIGR02605">
    <property type="entry name" value="CxxC_CxxC_SSSS"/>
    <property type="match status" value="1"/>
</dbReference>
<gene>
    <name evidence="3" type="ORF">CSA56_11505</name>
</gene>
<protein>
    <submittedName>
        <fullName evidence="3">FmdB family transcriptional regulator</fullName>
    </submittedName>
</protein>
<feature type="domain" description="Putative regulatory protein FmdB zinc ribbon" evidence="2">
    <location>
        <begin position="1"/>
        <end position="41"/>
    </location>
</feature>
<dbReference type="PANTHER" id="PTHR34404:SF2">
    <property type="entry name" value="CONSERVED SERINE RICH PROTEIN"/>
    <property type="match status" value="1"/>
</dbReference>
<accession>A0A2G6KCY1</accession>
<evidence type="ECO:0000313" key="3">
    <source>
        <dbReference type="EMBL" id="PIE33544.1"/>
    </source>
</evidence>
<dbReference type="Proteomes" id="UP000230821">
    <property type="component" value="Unassembled WGS sequence"/>
</dbReference>